<dbReference type="InterPro" id="IPR047057">
    <property type="entry name" value="MerR_fam"/>
</dbReference>
<sequence>MNISEVASRQNITPATLRYYEQQGLITPIKRTTAGVRDYSNEDLKWIEFIKCMRNSGLSIDALARYTELFQKGDMTLKERKEILVLEYEKLLKKQAQINETVAKLAYKINNYEVKINHSEIINTAVQKTTNYAGSVEDNVSFSKN</sequence>
<dbReference type="InterPro" id="IPR000551">
    <property type="entry name" value="MerR-type_HTH_dom"/>
</dbReference>
<dbReference type="InterPro" id="IPR009061">
    <property type="entry name" value="DNA-bd_dom_put_sf"/>
</dbReference>
<dbReference type="Pfam" id="PF13411">
    <property type="entry name" value="MerR_1"/>
    <property type="match status" value="1"/>
</dbReference>
<evidence type="ECO:0000313" key="3">
    <source>
        <dbReference type="EMBL" id="MBC1488323.1"/>
    </source>
</evidence>
<evidence type="ECO:0000259" key="2">
    <source>
        <dbReference type="PROSITE" id="PS50937"/>
    </source>
</evidence>
<protein>
    <submittedName>
        <fullName evidence="3">MerR family transcriptional regulator</fullName>
    </submittedName>
</protein>
<proteinExistence type="predicted"/>
<dbReference type="EMBL" id="JAASTW010000004">
    <property type="protein sequence ID" value="MBC1488323.1"/>
    <property type="molecule type" value="Genomic_DNA"/>
</dbReference>
<dbReference type="PANTHER" id="PTHR30204">
    <property type="entry name" value="REDOX-CYCLING DRUG-SENSING TRANSCRIPTIONAL ACTIVATOR SOXR"/>
    <property type="match status" value="1"/>
</dbReference>
<dbReference type="PANTHER" id="PTHR30204:SF98">
    <property type="entry name" value="HTH-TYPE TRANSCRIPTIONAL REGULATOR ADHR"/>
    <property type="match status" value="1"/>
</dbReference>
<evidence type="ECO:0000313" key="4">
    <source>
        <dbReference type="EMBL" id="MBC1509915.1"/>
    </source>
</evidence>
<feature type="domain" description="HTH merR-type" evidence="2">
    <location>
        <begin position="1"/>
        <end position="69"/>
    </location>
</feature>
<comment type="caution">
    <text evidence="3">The sequence shown here is derived from an EMBL/GenBank/DDBJ whole genome shotgun (WGS) entry which is preliminary data.</text>
</comment>
<dbReference type="GO" id="GO:0003677">
    <property type="term" value="F:DNA binding"/>
    <property type="evidence" value="ECO:0007669"/>
    <property type="project" value="UniProtKB-KW"/>
</dbReference>
<keyword evidence="1" id="KW-0238">DNA-binding</keyword>
<dbReference type="Proteomes" id="UP000587800">
    <property type="component" value="Unassembled WGS sequence"/>
</dbReference>
<dbReference type="SMART" id="SM00422">
    <property type="entry name" value="HTH_MERR"/>
    <property type="match status" value="1"/>
</dbReference>
<dbReference type="Proteomes" id="UP000561617">
    <property type="component" value="Unassembled WGS sequence"/>
</dbReference>
<dbReference type="AlphaFoldDB" id="A0A7X0X6N5"/>
<dbReference type="SUPFAM" id="SSF46955">
    <property type="entry name" value="Putative DNA-binding domain"/>
    <property type="match status" value="1"/>
</dbReference>
<keyword evidence="6" id="KW-1185">Reference proteome</keyword>
<evidence type="ECO:0000313" key="5">
    <source>
        <dbReference type="Proteomes" id="UP000561617"/>
    </source>
</evidence>
<dbReference type="EMBL" id="JAASUB010000008">
    <property type="protein sequence ID" value="MBC1509915.1"/>
    <property type="molecule type" value="Genomic_DNA"/>
</dbReference>
<dbReference type="GO" id="GO:0003700">
    <property type="term" value="F:DNA-binding transcription factor activity"/>
    <property type="evidence" value="ECO:0007669"/>
    <property type="project" value="InterPro"/>
</dbReference>
<dbReference type="Gene3D" id="1.10.1660.10">
    <property type="match status" value="1"/>
</dbReference>
<evidence type="ECO:0000313" key="6">
    <source>
        <dbReference type="Proteomes" id="UP000587800"/>
    </source>
</evidence>
<accession>A0A7X0X6N5</accession>
<name>A0A7X0X6N5_9LIST</name>
<gene>
    <name evidence="3" type="ORF">HCJ38_04755</name>
    <name evidence="4" type="ORF">HCJ59_08440</name>
</gene>
<dbReference type="PROSITE" id="PS50937">
    <property type="entry name" value="HTH_MERR_2"/>
    <property type="match status" value="1"/>
</dbReference>
<dbReference type="CDD" id="cd01109">
    <property type="entry name" value="HTH_YyaN"/>
    <property type="match status" value="1"/>
</dbReference>
<organism evidence="3 5">
    <name type="scientific">Listeria immobilis</name>
    <dbReference type="NCBI Taxonomy" id="2713502"/>
    <lineage>
        <taxon>Bacteria</taxon>
        <taxon>Bacillati</taxon>
        <taxon>Bacillota</taxon>
        <taxon>Bacilli</taxon>
        <taxon>Bacillales</taxon>
        <taxon>Listeriaceae</taxon>
        <taxon>Listeria</taxon>
    </lineage>
</organism>
<dbReference type="RefSeq" id="WP_185345780.1">
    <property type="nucleotide sequence ID" value="NZ_JAASTU010000005.1"/>
</dbReference>
<dbReference type="PRINTS" id="PR00040">
    <property type="entry name" value="HTHMERR"/>
</dbReference>
<reference evidence="5 6" key="1">
    <citation type="submission" date="2020-03" db="EMBL/GenBank/DDBJ databases">
        <title>Soil Listeria distribution.</title>
        <authorList>
            <person name="Liao J."/>
            <person name="Wiedmann M."/>
        </authorList>
    </citation>
    <scope>NUCLEOTIDE SEQUENCE [LARGE SCALE GENOMIC DNA]</scope>
    <source>
        <strain evidence="4 6">FSL L7-1515</strain>
        <strain evidence="3 5">FSL L7-1554</strain>
    </source>
</reference>
<evidence type="ECO:0000256" key="1">
    <source>
        <dbReference type="ARBA" id="ARBA00023125"/>
    </source>
</evidence>